<dbReference type="InterPro" id="IPR020084">
    <property type="entry name" value="NUDIX_hydrolase_CS"/>
</dbReference>
<dbReference type="PANTHER" id="PTHR43046">
    <property type="entry name" value="GDP-MANNOSE MANNOSYL HYDROLASE"/>
    <property type="match status" value="1"/>
</dbReference>
<dbReference type="PROSITE" id="PS00893">
    <property type="entry name" value="NUDIX_BOX"/>
    <property type="match status" value="1"/>
</dbReference>
<proteinExistence type="predicted"/>
<dbReference type="EMBL" id="JAGTTM010000002">
    <property type="protein sequence ID" value="MCC2029563.1"/>
    <property type="molecule type" value="Genomic_DNA"/>
</dbReference>
<dbReference type="PANTHER" id="PTHR43046:SF2">
    <property type="entry name" value="8-OXO-DGTP DIPHOSPHATASE-RELATED"/>
    <property type="match status" value="1"/>
</dbReference>
<dbReference type="InterPro" id="IPR015797">
    <property type="entry name" value="NUDIX_hydrolase-like_dom_sf"/>
</dbReference>
<dbReference type="AlphaFoldDB" id="A0A9X1S175"/>
<dbReference type="InterPro" id="IPR000086">
    <property type="entry name" value="NUDIX_hydrolase_dom"/>
</dbReference>
<dbReference type="SUPFAM" id="SSF55811">
    <property type="entry name" value="Nudix"/>
    <property type="match status" value="1"/>
</dbReference>
<sequence>MPDIHVSAAVIDDGDGRILVVRKQGTTAFMQPGGKPEPGENPAQTLARELHEELGLHVAETVMRPLGRFVSAAANEPGHRVIADAFSFTIDADAVSVQAELAELRWITPDAIGTIELAPLSLEHLLPIAWPALRQTQGSAQERRRDS</sequence>
<feature type="domain" description="Nudix hydrolase" evidence="3">
    <location>
        <begin position="1"/>
        <end position="130"/>
    </location>
</feature>
<protein>
    <submittedName>
        <fullName evidence="4">NUDIX domain-containing protein</fullName>
    </submittedName>
</protein>
<comment type="caution">
    <text evidence="4">The sequence shown here is derived from an EMBL/GenBank/DDBJ whole genome shotgun (WGS) entry which is preliminary data.</text>
</comment>
<dbReference type="Gene3D" id="3.90.79.10">
    <property type="entry name" value="Nucleoside Triphosphate Pyrophosphohydrolase"/>
    <property type="match status" value="1"/>
</dbReference>
<reference evidence="4" key="1">
    <citation type="submission" date="2021-04" db="EMBL/GenBank/DDBJ databases">
        <title>Microbacterium tenobrionis sp. nov. and Microbacterium allomyrinae sp. nov., isolated from larvae of Tenobrio molitor and Allomyrina dichotoma, respectively.</title>
        <authorList>
            <person name="Lee S.D."/>
        </authorList>
    </citation>
    <scope>NUCLEOTIDE SEQUENCE</scope>
    <source>
        <strain evidence="4">YMB-B2</strain>
    </source>
</reference>
<accession>A0A9X1S175</accession>
<keyword evidence="5" id="KW-1185">Reference proteome</keyword>
<comment type="cofactor">
    <cofactor evidence="1">
        <name>Mg(2+)</name>
        <dbReference type="ChEBI" id="CHEBI:18420"/>
    </cofactor>
</comment>
<dbReference type="Proteomes" id="UP001139289">
    <property type="component" value="Unassembled WGS sequence"/>
</dbReference>
<evidence type="ECO:0000256" key="1">
    <source>
        <dbReference type="ARBA" id="ARBA00001946"/>
    </source>
</evidence>
<dbReference type="GO" id="GO:0016787">
    <property type="term" value="F:hydrolase activity"/>
    <property type="evidence" value="ECO:0007669"/>
    <property type="project" value="UniProtKB-KW"/>
</dbReference>
<keyword evidence="2" id="KW-0378">Hydrolase</keyword>
<dbReference type="RefSeq" id="WP_227530600.1">
    <property type="nucleotide sequence ID" value="NZ_JAGTTM010000002.1"/>
</dbReference>
<dbReference type="CDD" id="cd04690">
    <property type="entry name" value="NUDIX_Hydrolase"/>
    <property type="match status" value="1"/>
</dbReference>
<dbReference type="Pfam" id="PF00293">
    <property type="entry name" value="NUDIX"/>
    <property type="match status" value="1"/>
</dbReference>
<evidence type="ECO:0000256" key="2">
    <source>
        <dbReference type="ARBA" id="ARBA00022801"/>
    </source>
</evidence>
<evidence type="ECO:0000259" key="3">
    <source>
        <dbReference type="PROSITE" id="PS51462"/>
    </source>
</evidence>
<gene>
    <name evidence="4" type="ORF">KEC56_08535</name>
</gene>
<name>A0A9X1S175_9MICO</name>
<evidence type="ECO:0000313" key="5">
    <source>
        <dbReference type="Proteomes" id="UP001139289"/>
    </source>
</evidence>
<evidence type="ECO:0000313" key="4">
    <source>
        <dbReference type="EMBL" id="MCC2029563.1"/>
    </source>
</evidence>
<dbReference type="PROSITE" id="PS51462">
    <property type="entry name" value="NUDIX"/>
    <property type="match status" value="1"/>
</dbReference>
<organism evidence="4 5">
    <name type="scientific">Microbacterium tenebrionis</name>
    <dbReference type="NCBI Taxonomy" id="2830665"/>
    <lineage>
        <taxon>Bacteria</taxon>
        <taxon>Bacillati</taxon>
        <taxon>Actinomycetota</taxon>
        <taxon>Actinomycetes</taxon>
        <taxon>Micrococcales</taxon>
        <taxon>Microbacteriaceae</taxon>
        <taxon>Microbacterium</taxon>
    </lineage>
</organism>